<organism evidence="6 7">
    <name type="scientific">Rosa chinensis</name>
    <name type="common">China rose</name>
    <dbReference type="NCBI Taxonomy" id="74649"/>
    <lineage>
        <taxon>Eukaryota</taxon>
        <taxon>Viridiplantae</taxon>
        <taxon>Streptophyta</taxon>
        <taxon>Embryophyta</taxon>
        <taxon>Tracheophyta</taxon>
        <taxon>Spermatophyta</taxon>
        <taxon>Magnoliopsida</taxon>
        <taxon>eudicotyledons</taxon>
        <taxon>Gunneridae</taxon>
        <taxon>Pentapetalae</taxon>
        <taxon>rosids</taxon>
        <taxon>fabids</taxon>
        <taxon>Rosales</taxon>
        <taxon>Rosaceae</taxon>
        <taxon>Rosoideae</taxon>
        <taxon>Rosoideae incertae sedis</taxon>
        <taxon>Rosa</taxon>
    </lineage>
</organism>
<reference evidence="6 7" key="1">
    <citation type="journal article" date="2018" name="Nat. Genet.">
        <title>The Rosa genome provides new insights in the design of modern roses.</title>
        <authorList>
            <person name="Bendahmane M."/>
        </authorList>
    </citation>
    <scope>NUCLEOTIDE SEQUENCE [LARGE SCALE GENOMIC DNA]</scope>
    <source>
        <strain evidence="7">cv. Old Blush</strain>
    </source>
</reference>
<dbReference type="GO" id="GO:0009699">
    <property type="term" value="P:phenylpropanoid biosynthetic process"/>
    <property type="evidence" value="ECO:0007669"/>
    <property type="project" value="UniProtKB-ARBA"/>
</dbReference>
<evidence type="ECO:0000313" key="6">
    <source>
        <dbReference type="EMBL" id="PRQ35569.1"/>
    </source>
</evidence>
<dbReference type="Gene3D" id="2.40.480.10">
    <property type="entry name" value="Allene oxide cyclase-like"/>
    <property type="match status" value="1"/>
</dbReference>
<keyword evidence="3 4" id="KW-0964">Secreted</keyword>
<dbReference type="InterPro" id="IPR044859">
    <property type="entry name" value="Allene_oxi_cyc_Dirigent"/>
</dbReference>
<dbReference type="PANTHER" id="PTHR21495">
    <property type="entry name" value="NUCLEOPORIN-RELATED"/>
    <property type="match status" value="1"/>
</dbReference>
<sequence length="196" mass="21702">MARILPVSAFQFIIISSLLSSFSMILVSGEDHEFMKPMDPELFGLKKEKLTHFRVYWHDIVDGPSPTAVTVVQPLSNSSQTKFGMIRMIDNQLTLGPESSSKLLGRAQGFYASASQEDLSLLMAQNLAFVQGKYNGSTITLMGRNSLTNKVRELSVIGGSGLFRFARGYALLTTQSFNASKSDDAVVEYNIYVLHY</sequence>
<evidence type="ECO:0000256" key="5">
    <source>
        <dbReference type="SAM" id="Phobius"/>
    </source>
</evidence>
<protein>
    <recommendedName>
        <fullName evidence="4">Dirigent protein</fullName>
    </recommendedName>
</protein>
<accession>A0A2P6QN24</accession>
<feature type="transmembrane region" description="Helical" evidence="5">
    <location>
        <begin position="6"/>
        <end position="27"/>
    </location>
</feature>
<evidence type="ECO:0000256" key="2">
    <source>
        <dbReference type="ARBA" id="ARBA00011738"/>
    </source>
</evidence>
<dbReference type="AlphaFoldDB" id="A0A2P6QN24"/>
<dbReference type="OrthoDB" id="1864232at2759"/>
<dbReference type="Proteomes" id="UP000238479">
    <property type="component" value="Chromosome 5"/>
</dbReference>
<comment type="caution">
    <text evidence="6">The sequence shown here is derived from an EMBL/GenBank/DDBJ whole genome shotgun (WGS) entry which is preliminary data.</text>
</comment>
<keyword evidence="4" id="KW-0052">Apoplast</keyword>
<comment type="subcellular location">
    <subcellularLocation>
        <location evidence="4">Secreted</location>
        <location evidence="4">Extracellular space</location>
        <location evidence="4">Apoplast</location>
    </subcellularLocation>
</comment>
<proteinExistence type="inferred from homology"/>
<evidence type="ECO:0000256" key="3">
    <source>
        <dbReference type="ARBA" id="ARBA00022525"/>
    </source>
</evidence>
<keyword evidence="7" id="KW-1185">Reference proteome</keyword>
<comment type="similarity">
    <text evidence="1 4">Belongs to the plant dirigent protein family.</text>
</comment>
<keyword evidence="5" id="KW-0472">Membrane</keyword>
<comment type="function">
    <text evidence="4">Dirigent proteins impart stereoselectivity on the phenoxy radical-coupling reaction, yielding optically active lignans from two molecules of coniferyl alcohol in the biosynthesis of lignans, flavonolignans, and alkaloids and thus plays a central role in plant secondary metabolism.</text>
</comment>
<dbReference type="Gramene" id="PRQ35569">
    <property type="protein sequence ID" value="PRQ35569"/>
    <property type="gene ID" value="RchiOBHm_Chr5g0081441"/>
</dbReference>
<dbReference type="STRING" id="74649.A0A2P6QN24"/>
<dbReference type="Pfam" id="PF03018">
    <property type="entry name" value="Dirigent"/>
    <property type="match status" value="1"/>
</dbReference>
<gene>
    <name evidence="6" type="ORF">RchiOBHm_Chr5g0081441</name>
</gene>
<evidence type="ECO:0000313" key="7">
    <source>
        <dbReference type="Proteomes" id="UP000238479"/>
    </source>
</evidence>
<dbReference type="GO" id="GO:0048046">
    <property type="term" value="C:apoplast"/>
    <property type="evidence" value="ECO:0007669"/>
    <property type="project" value="UniProtKB-SubCell"/>
</dbReference>
<dbReference type="InterPro" id="IPR004265">
    <property type="entry name" value="Dirigent"/>
</dbReference>
<dbReference type="OMA" id="YEEREMP"/>
<dbReference type="EMBL" id="PDCK01000043">
    <property type="protein sequence ID" value="PRQ35569.1"/>
    <property type="molecule type" value="Genomic_DNA"/>
</dbReference>
<evidence type="ECO:0000256" key="4">
    <source>
        <dbReference type="RuleBase" id="RU363099"/>
    </source>
</evidence>
<comment type="subunit">
    <text evidence="2 4">Homodimer.</text>
</comment>
<keyword evidence="5" id="KW-1133">Transmembrane helix</keyword>
<keyword evidence="5" id="KW-0812">Transmembrane</keyword>
<evidence type="ECO:0000256" key="1">
    <source>
        <dbReference type="ARBA" id="ARBA00010746"/>
    </source>
</evidence>
<name>A0A2P6QN24_ROSCH</name>